<feature type="compositionally biased region" description="Low complexity" evidence="4">
    <location>
        <begin position="178"/>
        <end position="209"/>
    </location>
</feature>
<dbReference type="PANTHER" id="PTHR36504:SF1">
    <property type="entry name" value="LIPOPOLYSACCHARIDE EXPORT SYSTEM PROTEIN LPTA"/>
    <property type="match status" value="1"/>
</dbReference>
<dbReference type="InterPro" id="IPR014340">
    <property type="entry name" value="LptA"/>
</dbReference>
<dbReference type="InterPro" id="IPR005653">
    <property type="entry name" value="OstA-like_N"/>
</dbReference>
<proteinExistence type="predicted"/>
<dbReference type="InterPro" id="IPR052037">
    <property type="entry name" value="LPS_export_LptA"/>
</dbReference>
<evidence type="ECO:0000256" key="1">
    <source>
        <dbReference type="ARBA" id="ARBA00022448"/>
    </source>
</evidence>
<keyword evidence="1" id="KW-0813">Transport</keyword>
<reference evidence="7" key="1">
    <citation type="submission" date="2020-10" db="EMBL/GenBank/DDBJ databases">
        <title>Phylogeny of dyella-like bacteria.</title>
        <authorList>
            <person name="Fu J."/>
        </authorList>
    </citation>
    <scope>NUCLEOTIDE SEQUENCE</scope>
    <source>
        <strain evidence="7">DHOC52</strain>
    </source>
</reference>
<feature type="domain" description="Organic solvent tolerance-like N-terminal" evidence="6">
    <location>
        <begin position="53"/>
        <end position="155"/>
    </location>
</feature>
<keyword evidence="8" id="KW-1185">Reference proteome</keyword>
<evidence type="ECO:0000313" key="7">
    <source>
        <dbReference type="EMBL" id="MBM7125622.1"/>
    </source>
</evidence>
<sequence>MRPFHNFGVRHGGLVVRSCAGLLLIALMPCAHAKTGDRNQPMNTTQDSVNGFNAPNTMTTLTGHVVVIQGSMKATGDVAYIYLDADTQVSRIVMKGNPAHIQQLDNNDKLMTGEAPTLDYDNINGIAVLSPNAVVTEQDTGDAHGDKVTYNTNTTYFTGTGNVSATYLPKPKPPKNPPAAQGGAKPASASSAPGGAMPASASTAPTPQA</sequence>
<accession>A0ABS2K4E8</accession>
<feature type="region of interest" description="Disordered" evidence="4">
    <location>
        <begin position="161"/>
        <end position="209"/>
    </location>
</feature>
<dbReference type="RefSeq" id="WP_204681130.1">
    <property type="nucleotide sequence ID" value="NZ_BSNR01000015.1"/>
</dbReference>
<comment type="caution">
    <text evidence="7">The sequence shown here is derived from an EMBL/GenBank/DDBJ whole genome shotgun (WGS) entry which is preliminary data.</text>
</comment>
<dbReference type="Proteomes" id="UP001430149">
    <property type="component" value="Unassembled WGS sequence"/>
</dbReference>
<dbReference type="PANTHER" id="PTHR36504">
    <property type="entry name" value="LIPOPOLYSACCHARIDE EXPORT SYSTEM PROTEIN LPTA"/>
    <property type="match status" value="1"/>
</dbReference>
<keyword evidence="3" id="KW-0574">Periplasm</keyword>
<evidence type="ECO:0000256" key="3">
    <source>
        <dbReference type="ARBA" id="ARBA00022764"/>
    </source>
</evidence>
<name>A0ABS2K4E8_9GAMM</name>
<organism evidence="7 8">
    <name type="scientific">Dyella flava</name>
    <dbReference type="NCBI Taxonomy" id="1920170"/>
    <lineage>
        <taxon>Bacteria</taxon>
        <taxon>Pseudomonadati</taxon>
        <taxon>Pseudomonadota</taxon>
        <taxon>Gammaproteobacteria</taxon>
        <taxon>Lysobacterales</taxon>
        <taxon>Rhodanobacteraceae</taxon>
        <taxon>Dyella</taxon>
    </lineage>
</organism>
<evidence type="ECO:0000256" key="5">
    <source>
        <dbReference type="SAM" id="SignalP"/>
    </source>
</evidence>
<dbReference type="Pfam" id="PF03968">
    <property type="entry name" value="LptD_N"/>
    <property type="match status" value="1"/>
</dbReference>
<evidence type="ECO:0000313" key="8">
    <source>
        <dbReference type="Proteomes" id="UP001430149"/>
    </source>
</evidence>
<dbReference type="Gene3D" id="2.60.450.10">
    <property type="entry name" value="Lipopolysaccharide (LPS) transport protein A like domain"/>
    <property type="match status" value="1"/>
</dbReference>
<gene>
    <name evidence="7" type="primary">lptA</name>
    <name evidence="7" type="ORF">ISP19_09535</name>
</gene>
<dbReference type="NCBIfam" id="TIGR03002">
    <property type="entry name" value="outer_YhbN_LptA"/>
    <property type="match status" value="1"/>
</dbReference>
<evidence type="ECO:0000259" key="6">
    <source>
        <dbReference type="Pfam" id="PF03968"/>
    </source>
</evidence>
<evidence type="ECO:0000256" key="4">
    <source>
        <dbReference type="SAM" id="MobiDB-lite"/>
    </source>
</evidence>
<feature type="signal peptide" evidence="5">
    <location>
        <begin position="1"/>
        <end position="33"/>
    </location>
</feature>
<evidence type="ECO:0000256" key="2">
    <source>
        <dbReference type="ARBA" id="ARBA00022729"/>
    </source>
</evidence>
<protein>
    <submittedName>
        <fullName evidence="7">Lipopolysaccharide transport periplasmic protein LptA</fullName>
    </submittedName>
</protein>
<feature type="chain" id="PRO_5045480913" evidence="5">
    <location>
        <begin position="34"/>
        <end position="209"/>
    </location>
</feature>
<keyword evidence="2 5" id="KW-0732">Signal</keyword>
<dbReference type="EMBL" id="JADIKE010000034">
    <property type="protein sequence ID" value="MBM7125622.1"/>
    <property type="molecule type" value="Genomic_DNA"/>
</dbReference>